<name>A0ABX5LKK2_9BACT</name>
<feature type="non-terminal residue" evidence="2">
    <location>
        <position position="1"/>
    </location>
</feature>
<comment type="caution">
    <text evidence="2">The sequence shown here is derived from an EMBL/GenBank/DDBJ whole genome shotgun (WGS) entry which is preliminary data.</text>
</comment>
<organism evidence="2 3">
    <name type="scientific">Hallerella porci</name>
    <dbReference type="NCBI Taxonomy" id="1945871"/>
    <lineage>
        <taxon>Bacteria</taxon>
        <taxon>Pseudomonadati</taxon>
        <taxon>Fibrobacterota</taxon>
        <taxon>Fibrobacteria</taxon>
        <taxon>Fibrobacterales</taxon>
        <taxon>Fibrobacteraceae</taxon>
        <taxon>Hallerella</taxon>
    </lineage>
</organism>
<dbReference type="Pfam" id="PF22296">
    <property type="entry name" value="bAvd"/>
    <property type="match status" value="1"/>
</dbReference>
<dbReference type="InterPro" id="IPR055360">
    <property type="entry name" value="bAvd"/>
</dbReference>
<dbReference type="InterPro" id="IPR036583">
    <property type="entry name" value="23S_rRNA_IVS_sf"/>
</dbReference>
<reference evidence="2 3" key="1">
    <citation type="submission" date="2018-05" db="EMBL/GenBank/DDBJ databases">
        <title>Animal gut microbial communities from fecal samples from Wisconsin, USA.</title>
        <authorList>
            <person name="Neumann A."/>
        </authorList>
    </citation>
    <scope>NUCLEOTIDE SEQUENCE [LARGE SCALE GENOMIC DNA]</scope>
    <source>
        <strain evidence="2 3">UWS4</strain>
    </source>
</reference>
<dbReference type="CDD" id="cd16376">
    <property type="entry name" value="Avd_like"/>
    <property type="match status" value="1"/>
</dbReference>
<sequence length="109" mass="12784">LPIFKTTYSLMLLCAQSVPNMPKNFRYSLGENLQKKVMEILLFVYKANKTQNKMEFLQKMAEEIVEVKVYIRLLTDLRAISEGKYVEMIDLAQSISKQIAAWEKYVKQK</sequence>
<dbReference type="EMBL" id="QGHD01000068">
    <property type="protein sequence ID" value="PWK81590.1"/>
    <property type="molecule type" value="Genomic_DNA"/>
</dbReference>
<accession>A0ABX5LKK2</accession>
<dbReference type="SUPFAM" id="SSF158446">
    <property type="entry name" value="IVS-encoded protein-like"/>
    <property type="match status" value="1"/>
</dbReference>
<keyword evidence="3" id="KW-1185">Reference proteome</keyword>
<dbReference type="Proteomes" id="UP000245523">
    <property type="component" value="Unassembled WGS sequence"/>
</dbReference>
<gene>
    <name evidence="2" type="ORF">B0H50_1683</name>
</gene>
<protein>
    <submittedName>
        <fullName evidence="2">23S rRNA-intervening sequence protein</fullName>
    </submittedName>
</protein>
<dbReference type="RefSeq" id="WP_109587929.1">
    <property type="nucleotide sequence ID" value="NZ_QGHD01000068.1"/>
</dbReference>
<evidence type="ECO:0000313" key="2">
    <source>
        <dbReference type="EMBL" id="PWK81590.1"/>
    </source>
</evidence>
<proteinExistence type="predicted"/>
<feature type="domain" description="bAvd-like" evidence="1">
    <location>
        <begin position="8"/>
        <end position="106"/>
    </location>
</feature>
<evidence type="ECO:0000259" key="1">
    <source>
        <dbReference type="Pfam" id="PF22296"/>
    </source>
</evidence>
<evidence type="ECO:0000313" key="3">
    <source>
        <dbReference type="Proteomes" id="UP000245523"/>
    </source>
</evidence>
<dbReference type="Gene3D" id="1.20.1440.60">
    <property type="entry name" value="23S rRNA-intervening sequence"/>
    <property type="match status" value="1"/>
</dbReference>